<dbReference type="PROSITE" id="PS50056">
    <property type="entry name" value="TYR_PHOSPHATASE_2"/>
    <property type="match status" value="1"/>
</dbReference>
<dbReference type="PANTHER" id="PTHR31126">
    <property type="entry name" value="TYROSINE-PROTEIN PHOSPHATASE"/>
    <property type="match status" value="1"/>
</dbReference>
<evidence type="ECO:0000313" key="4">
    <source>
        <dbReference type="EMBL" id="TDX48399.1"/>
    </source>
</evidence>
<protein>
    <submittedName>
        <fullName evidence="4">Tyrosine phosphatase family protein</fullName>
    </submittedName>
</protein>
<feature type="region of interest" description="Disordered" evidence="2">
    <location>
        <begin position="1"/>
        <end position="21"/>
    </location>
</feature>
<reference evidence="4 5" key="1">
    <citation type="submission" date="2019-03" db="EMBL/GenBank/DDBJ databases">
        <title>Subsurface microbial communities from deep shales in Ohio and West Virginia, USA.</title>
        <authorList>
            <person name="Wrighton K."/>
        </authorList>
    </citation>
    <scope>NUCLEOTIDE SEQUENCE [LARGE SCALE GENOMIC DNA]</scope>
    <source>
        <strain evidence="4 5">MSL 6dP</strain>
    </source>
</reference>
<feature type="domain" description="Tyrosine specific protein phosphatases" evidence="3">
    <location>
        <begin position="87"/>
        <end position="126"/>
    </location>
</feature>
<comment type="caution">
    <text evidence="4">The sequence shown here is derived from an EMBL/GenBank/DDBJ whole genome shotgun (WGS) entry which is preliminary data.</text>
</comment>
<dbReference type="Pfam" id="PF13350">
    <property type="entry name" value="Y_phosphatase3"/>
    <property type="match status" value="1"/>
</dbReference>
<dbReference type="EMBL" id="SOEG01000028">
    <property type="protein sequence ID" value="TDX48399.1"/>
    <property type="molecule type" value="Genomic_DNA"/>
</dbReference>
<comment type="similarity">
    <text evidence="1">Belongs to the protein-tyrosine phosphatase family.</text>
</comment>
<dbReference type="STRING" id="926561.GCA_000379025_01468"/>
<dbReference type="InterPro" id="IPR016130">
    <property type="entry name" value="Tyr_Pase_AS"/>
</dbReference>
<dbReference type="InterPro" id="IPR026893">
    <property type="entry name" value="Tyr/Ser_Pase_IphP-type"/>
</dbReference>
<dbReference type="AlphaFoldDB" id="A0A4R8GRB3"/>
<sequence length="203" mass="23803">MGKNNLYRSYHPFKKSRPKHPLEDQRITMVQKLISDKNINSIINLSDTNESIPAEFKCYKNMLDNAHILFTNKGYNYDVFYYISGSDEFSNLIRRIINFILEPSNKTPFLIHCRIGTDRTGIIIAILAAFMGAEWKDIVIDYQKSNNLGIGEYRDEKLIEYAFKEMLGANFRDKNLEKLITDYFKNRLNLNNDKLQKLKDKLS</sequence>
<keyword evidence="5" id="KW-1185">Reference proteome</keyword>
<evidence type="ECO:0000256" key="1">
    <source>
        <dbReference type="ARBA" id="ARBA00009580"/>
    </source>
</evidence>
<evidence type="ECO:0000259" key="3">
    <source>
        <dbReference type="PROSITE" id="PS50056"/>
    </source>
</evidence>
<organism evidence="4 5">
    <name type="scientific">Orenia marismortui</name>
    <dbReference type="NCBI Taxonomy" id="46469"/>
    <lineage>
        <taxon>Bacteria</taxon>
        <taxon>Bacillati</taxon>
        <taxon>Bacillota</taxon>
        <taxon>Clostridia</taxon>
        <taxon>Halanaerobiales</taxon>
        <taxon>Halobacteroidaceae</taxon>
        <taxon>Orenia</taxon>
    </lineage>
</organism>
<dbReference type="GO" id="GO:0004721">
    <property type="term" value="F:phosphoprotein phosphatase activity"/>
    <property type="evidence" value="ECO:0007669"/>
    <property type="project" value="InterPro"/>
</dbReference>
<dbReference type="PROSITE" id="PS00383">
    <property type="entry name" value="TYR_PHOSPHATASE_1"/>
    <property type="match status" value="1"/>
</dbReference>
<dbReference type="Proteomes" id="UP000295832">
    <property type="component" value="Unassembled WGS sequence"/>
</dbReference>
<dbReference type="PANTHER" id="PTHR31126:SF1">
    <property type="entry name" value="TYROSINE SPECIFIC PROTEIN PHOSPHATASES DOMAIN-CONTAINING PROTEIN"/>
    <property type="match status" value="1"/>
</dbReference>
<dbReference type="Gene3D" id="3.90.190.10">
    <property type="entry name" value="Protein tyrosine phosphatase superfamily"/>
    <property type="match status" value="1"/>
</dbReference>
<dbReference type="InterPro" id="IPR029021">
    <property type="entry name" value="Prot-tyrosine_phosphatase-like"/>
</dbReference>
<evidence type="ECO:0000313" key="5">
    <source>
        <dbReference type="Proteomes" id="UP000295832"/>
    </source>
</evidence>
<dbReference type="InterPro" id="IPR000387">
    <property type="entry name" value="Tyr_Pase_dom"/>
</dbReference>
<evidence type="ECO:0000256" key="2">
    <source>
        <dbReference type="SAM" id="MobiDB-lite"/>
    </source>
</evidence>
<dbReference type="SUPFAM" id="SSF52799">
    <property type="entry name" value="(Phosphotyrosine protein) phosphatases II"/>
    <property type="match status" value="1"/>
</dbReference>
<gene>
    <name evidence="4" type="ORF">C7959_1287</name>
</gene>
<proteinExistence type="inferred from homology"/>
<accession>A0A4R8GRB3</accession>
<dbReference type="RefSeq" id="WP_134118049.1">
    <property type="nucleotide sequence ID" value="NZ_SOEG01000028.1"/>
</dbReference>
<name>A0A4R8GRB3_9FIRM</name>